<dbReference type="Pfam" id="PF00350">
    <property type="entry name" value="Dynamin_N"/>
    <property type="match status" value="1"/>
</dbReference>
<dbReference type="Proteomes" id="UP000077266">
    <property type="component" value="Unassembled WGS sequence"/>
</dbReference>
<dbReference type="InterPro" id="IPR027417">
    <property type="entry name" value="P-loop_NTPase"/>
</dbReference>
<gene>
    <name evidence="2" type="ORF">EXIGLDRAFT_703514</name>
</gene>
<dbReference type="OrthoDB" id="3598281at2759"/>
<keyword evidence="3" id="KW-1185">Reference proteome</keyword>
<dbReference type="Gene3D" id="3.40.50.300">
    <property type="entry name" value="P-loop containing nucleotide triphosphate hydrolases"/>
    <property type="match status" value="1"/>
</dbReference>
<dbReference type="AlphaFoldDB" id="A0A165PVY1"/>
<dbReference type="EMBL" id="KV425886">
    <property type="protein sequence ID" value="KZW02739.1"/>
    <property type="molecule type" value="Genomic_DNA"/>
</dbReference>
<dbReference type="STRING" id="1314781.A0A165PVY1"/>
<organism evidence="2 3">
    <name type="scientific">Exidia glandulosa HHB12029</name>
    <dbReference type="NCBI Taxonomy" id="1314781"/>
    <lineage>
        <taxon>Eukaryota</taxon>
        <taxon>Fungi</taxon>
        <taxon>Dikarya</taxon>
        <taxon>Basidiomycota</taxon>
        <taxon>Agaricomycotina</taxon>
        <taxon>Agaricomycetes</taxon>
        <taxon>Auriculariales</taxon>
        <taxon>Exidiaceae</taxon>
        <taxon>Exidia</taxon>
    </lineage>
</organism>
<dbReference type="InterPro" id="IPR045063">
    <property type="entry name" value="Dynamin_N"/>
</dbReference>
<sequence>MSAEAILRTNSAVLDKLGTSESVPAVHPGSSGISARVKTSTANLEPIVERVIIKHDALLLEHGVVLVDLPGTMDRDAARATMYKKYLQHCDHIVLVANSQRAASDGMFEKLLEGPLGTQLLSKHRWNPMKRQLLY</sequence>
<name>A0A165PVY1_EXIGL</name>
<proteinExistence type="predicted"/>
<evidence type="ECO:0000313" key="3">
    <source>
        <dbReference type="Proteomes" id="UP000077266"/>
    </source>
</evidence>
<dbReference type="PANTHER" id="PTHR36681:SF3">
    <property type="entry name" value="NUCLEAR GTPASE, GERMINAL CENTER-ASSOCIATED, TANDEM DUPLICATE 3"/>
    <property type="match status" value="1"/>
</dbReference>
<evidence type="ECO:0000259" key="1">
    <source>
        <dbReference type="Pfam" id="PF00350"/>
    </source>
</evidence>
<reference evidence="2 3" key="1">
    <citation type="journal article" date="2016" name="Mol. Biol. Evol.">
        <title>Comparative Genomics of Early-Diverging Mushroom-Forming Fungi Provides Insights into the Origins of Lignocellulose Decay Capabilities.</title>
        <authorList>
            <person name="Nagy L.G."/>
            <person name="Riley R."/>
            <person name="Tritt A."/>
            <person name="Adam C."/>
            <person name="Daum C."/>
            <person name="Floudas D."/>
            <person name="Sun H."/>
            <person name="Yadav J.S."/>
            <person name="Pangilinan J."/>
            <person name="Larsson K.H."/>
            <person name="Matsuura K."/>
            <person name="Barry K."/>
            <person name="Labutti K."/>
            <person name="Kuo R."/>
            <person name="Ohm R.A."/>
            <person name="Bhattacharya S.S."/>
            <person name="Shirouzu T."/>
            <person name="Yoshinaga Y."/>
            <person name="Martin F.M."/>
            <person name="Grigoriev I.V."/>
            <person name="Hibbett D.S."/>
        </authorList>
    </citation>
    <scope>NUCLEOTIDE SEQUENCE [LARGE SCALE GENOMIC DNA]</scope>
    <source>
        <strain evidence="2 3">HHB12029</strain>
    </source>
</reference>
<dbReference type="InParanoid" id="A0A165PVY1"/>
<evidence type="ECO:0000313" key="2">
    <source>
        <dbReference type="EMBL" id="KZW02739.1"/>
    </source>
</evidence>
<feature type="domain" description="Dynamin N-terminal" evidence="1">
    <location>
        <begin position="31"/>
        <end position="110"/>
    </location>
</feature>
<protein>
    <recommendedName>
        <fullName evidence="1">Dynamin N-terminal domain-containing protein</fullName>
    </recommendedName>
</protein>
<accession>A0A165PVY1</accession>
<dbReference type="PANTHER" id="PTHR36681">
    <property type="entry name" value="NUCLEAR GTPASE, GERMINAL CENTER-ASSOCIATED, TANDEM DUPLICATE 3"/>
    <property type="match status" value="1"/>
</dbReference>